<proteinExistence type="predicted"/>
<dbReference type="AlphaFoldDB" id="A0A914EJF4"/>
<sequence length="113" mass="12794">MKLICLIFFVALYVGYVQGACKSEYCQCSQGGGSICKDPERPERPICDKEFDDYIILIYLLGLKTEVRTEASCEEEEPILDCAEYVCCKKFDAAQCERIVMLYTLGKCDCPTD</sequence>
<reference evidence="3" key="1">
    <citation type="submission" date="2022-11" db="UniProtKB">
        <authorList>
            <consortium name="WormBaseParasite"/>
        </authorList>
    </citation>
    <scope>IDENTIFICATION</scope>
</reference>
<dbReference type="WBParaSite" id="ACRNAN_scaffold884.g10857.t1">
    <property type="protein sequence ID" value="ACRNAN_scaffold884.g10857.t1"/>
    <property type="gene ID" value="ACRNAN_scaffold884.g10857"/>
</dbReference>
<evidence type="ECO:0000256" key="1">
    <source>
        <dbReference type="SAM" id="SignalP"/>
    </source>
</evidence>
<keyword evidence="2" id="KW-1185">Reference proteome</keyword>
<protein>
    <submittedName>
        <fullName evidence="3">Uncharacterized protein</fullName>
    </submittedName>
</protein>
<organism evidence="2 3">
    <name type="scientific">Acrobeloides nanus</name>
    <dbReference type="NCBI Taxonomy" id="290746"/>
    <lineage>
        <taxon>Eukaryota</taxon>
        <taxon>Metazoa</taxon>
        <taxon>Ecdysozoa</taxon>
        <taxon>Nematoda</taxon>
        <taxon>Chromadorea</taxon>
        <taxon>Rhabditida</taxon>
        <taxon>Tylenchina</taxon>
        <taxon>Cephalobomorpha</taxon>
        <taxon>Cephaloboidea</taxon>
        <taxon>Cephalobidae</taxon>
        <taxon>Acrobeloides</taxon>
    </lineage>
</organism>
<evidence type="ECO:0000313" key="2">
    <source>
        <dbReference type="Proteomes" id="UP000887540"/>
    </source>
</evidence>
<keyword evidence="1" id="KW-0732">Signal</keyword>
<evidence type="ECO:0000313" key="3">
    <source>
        <dbReference type="WBParaSite" id="ACRNAN_scaffold884.g10857.t1"/>
    </source>
</evidence>
<feature type="signal peptide" evidence="1">
    <location>
        <begin position="1"/>
        <end position="19"/>
    </location>
</feature>
<name>A0A914EJF4_9BILA</name>
<dbReference type="Proteomes" id="UP000887540">
    <property type="component" value="Unplaced"/>
</dbReference>
<accession>A0A914EJF4</accession>
<feature type="chain" id="PRO_5038137956" evidence="1">
    <location>
        <begin position="20"/>
        <end position="113"/>
    </location>
</feature>